<sequence>MKTGRVRAKRLVRRALAALCALSLLVLAAAGAVFTGDEIAKDGETVPVQSVEIQTENIGWQEEETNPLAEASDPGIAEAVRAYYGNRTEDNPFAEEYRDLQTFVKRGRYADTYLAFVRYDMKLQGIYTLVPGLETLYLEADPDGEPGAFAVSGEFPDAEAASMAAVLAGHSDVQRLIRDVQAAYEKAAASDALLSETLRELESRTPGA</sequence>
<dbReference type="Proteomes" id="UP000705508">
    <property type="component" value="Unassembled WGS sequence"/>
</dbReference>
<gene>
    <name evidence="2" type="ORF">H6A20_04030</name>
</gene>
<dbReference type="EMBL" id="JACJKS010000004">
    <property type="protein sequence ID" value="MBM6947835.1"/>
    <property type="molecule type" value="Genomic_DNA"/>
</dbReference>
<dbReference type="AlphaFoldDB" id="A0A938X9A5"/>
<evidence type="ECO:0000313" key="2">
    <source>
        <dbReference type="EMBL" id="MBM6947835.1"/>
    </source>
</evidence>
<feature type="chain" id="PRO_5038439268" description="Bypass of forespore C C-terminal domain-containing protein" evidence="1">
    <location>
        <begin position="29"/>
        <end position="208"/>
    </location>
</feature>
<accession>A0A938X9A5</accession>
<evidence type="ECO:0008006" key="4">
    <source>
        <dbReference type="Google" id="ProtNLM"/>
    </source>
</evidence>
<dbReference type="RefSeq" id="WP_204905886.1">
    <property type="nucleotide sequence ID" value="NZ_JACJKS010000004.1"/>
</dbReference>
<protein>
    <recommendedName>
        <fullName evidence="4">Bypass of forespore C C-terminal domain-containing protein</fullName>
    </recommendedName>
</protein>
<organism evidence="2 3">
    <name type="scientific">Mordavella massiliensis</name>
    <dbReference type="NCBI Taxonomy" id="1871024"/>
    <lineage>
        <taxon>Bacteria</taxon>
        <taxon>Bacillati</taxon>
        <taxon>Bacillota</taxon>
        <taxon>Clostridia</taxon>
        <taxon>Eubacteriales</taxon>
        <taxon>Clostridiaceae</taxon>
        <taxon>Mordavella</taxon>
    </lineage>
</organism>
<evidence type="ECO:0000256" key="1">
    <source>
        <dbReference type="SAM" id="SignalP"/>
    </source>
</evidence>
<reference evidence="2" key="1">
    <citation type="submission" date="2020-08" db="EMBL/GenBank/DDBJ databases">
        <authorList>
            <person name="Cejkova D."/>
            <person name="Kubasova T."/>
            <person name="Jahodarova E."/>
            <person name="Rychlik I."/>
        </authorList>
    </citation>
    <scope>NUCLEOTIDE SEQUENCE</scope>
    <source>
        <strain evidence="2">An582</strain>
    </source>
</reference>
<proteinExistence type="predicted"/>
<keyword evidence="1" id="KW-0732">Signal</keyword>
<feature type="signal peptide" evidence="1">
    <location>
        <begin position="1"/>
        <end position="28"/>
    </location>
</feature>
<reference evidence="2" key="2">
    <citation type="journal article" date="2021" name="Sci. Rep.">
        <title>The distribution of antibiotic resistance genes in chicken gut microbiota commensals.</title>
        <authorList>
            <person name="Juricova H."/>
            <person name="Matiasovicova J."/>
            <person name="Kubasova T."/>
            <person name="Cejkova D."/>
            <person name="Rychlik I."/>
        </authorList>
    </citation>
    <scope>NUCLEOTIDE SEQUENCE</scope>
    <source>
        <strain evidence="2">An582</strain>
    </source>
</reference>
<comment type="caution">
    <text evidence="2">The sequence shown here is derived from an EMBL/GenBank/DDBJ whole genome shotgun (WGS) entry which is preliminary data.</text>
</comment>
<evidence type="ECO:0000313" key="3">
    <source>
        <dbReference type="Proteomes" id="UP000705508"/>
    </source>
</evidence>
<name>A0A938X9A5_9CLOT</name>